<organism evidence="5 6">
    <name type="scientific">Variovorax gossypii</name>
    <dbReference type="NCBI Taxonomy" id="1679495"/>
    <lineage>
        <taxon>Bacteria</taxon>
        <taxon>Pseudomonadati</taxon>
        <taxon>Pseudomonadota</taxon>
        <taxon>Betaproteobacteria</taxon>
        <taxon>Burkholderiales</taxon>
        <taxon>Comamonadaceae</taxon>
        <taxon>Variovorax</taxon>
    </lineage>
</organism>
<proteinExistence type="predicted"/>
<gene>
    <name evidence="5" type="ORF">EJP69_19970</name>
</gene>
<evidence type="ECO:0000256" key="1">
    <source>
        <dbReference type="ARBA" id="ARBA00001933"/>
    </source>
</evidence>
<name>A0A3S0Q8S3_9BURK</name>
<dbReference type="GO" id="GO:0006567">
    <property type="term" value="P:L-threonine catabolic process"/>
    <property type="evidence" value="ECO:0007669"/>
    <property type="project" value="TreeGrafter"/>
</dbReference>
<comment type="caution">
    <text evidence="5">The sequence shown here is derived from an EMBL/GenBank/DDBJ whole genome shotgun (WGS) entry which is preliminary data.</text>
</comment>
<dbReference type="InterPro" id="IPR050147">
    <property type="entry name" value="Ser/Thr_Dehydratase"/>
</dbReference>
<feature type="domain" description="Tryptophan synthase beta chain-like PALP" evidence="4">
    <location>
        <begin position="75"/>
        <end position="379"/>
    </location>
</feature>
<keyword evidence="2" id="KW-0663">Pyridoxal phosphate</keyword>
<dbReference type="AlphaFoldDB" id="A0A3S0Q8S3"/>
<evidence type="ECO:0000259" key="4">
    <source>
        <dbReference type="Pfam" id="PF00291"/>
    </source>
</evidence>
<accession>A0A3S0Q8S3</accession>
<dbReference type="GO" id="GO:0003941">
    <property type="term" value="F:L-serine ammonia-lyase activity"/>
    <property type="evidence" value="ECO:0007669"/>
    <property type="project" value="TreeGrafter"/>
</dbReference>
<dbReference type="InterPro" id="IPR036052">
    <property type="entry name" value="TrpB-like_PALP_sf"/>
</dbReference>
<dbReference type="GO" id="GO:0006565">
    <property type="term" value="P:L-serine catabolic process"/>
    <property type="evidence" value="ECO:0007669"/>
    <property type="project" value="TreeGrafter"/>
</dbReference>
<keyword evidence="3" id="KW-0456">Lyase</keyword>
<dbReference type="PANTHER" id="PTHR48078:SF6">
    <property type="entry name" value="L-THREONINE DEHYDRATASE CATABOLIC TDCB"/>
    <property type="match status" value="1"/>
</dbReference>
<dbReference type="RefSeq" id="WP_126472229.1">
    <property type="nucleotide sequence ID" value="NZ_RXOE01000005.1"/>
</dbReference>
<protein>
    <submittedName>
        <fullName evidence="5">Pyridoxal-phosphate dependent enzyme</fullName>
    </submittedName>
</protein>
<dbReference type="GO" id="GO:0009097">
    <property type="term" value="P:isoleucine biosynthetic process"/>
    <property type="evidence" value="ECO:0007669"/>
    <property type="project" value="TreeGrafter"/>
</dbReference>
<sequence>MSTPASLRCLRCGTHHALDYQGPGCARCHEGLASNLRVEYRTGDIGHWNFRESSSAKRGMGRFSAMLPVQQDQLVTLGEGETPLHEAGRLGKYLGIRNLHVKDESRNPTHSYKDRLSAVAVSYAKQRGAPAVATASSGNAGASLAAYAARAGMPCVVASMKGASGPMVAQIRKLGAHLILMEDKAMRWPLLAEAAKRYGWFITSPYSSPVVGSTPFGIEGYKTIAYEIFEDLGRAPDWIALPVCYGDALAGIHQGFLDLERAGAVKRVPRFIAAEAYGSLGRAIASRADRVEAAPIESATLASSVGGAQSAYQALLTLKQTDGIAIQVGNDGLVELQELIGSLEGLCFELASVMPFAAVRQLRDEGTIAADDLVVCLATASGLKDIDKSTLDWEDVPVNSEAQEQVLETAQIAVQQIATQMSHVQPGVTP</sequence>
<dbReference type="GO" id="GO:0004794">
    <property type="term" value="F:threonine deaminase activity"/>
    <property type="evidence" value="ECO:0007669"/>
    <property type="project" value="TreeGrafter"/>
</dbReference>
<dbReference type="Gene3D" id="3.40.50.1100">
    <property type="match status" value="2"/>
</dbReference>
<keyword evidence="6" id="KW-1185">Reference proteome</keyword>
<evidence type="ECO:0000256" key="3">
    <source>
        <dbReference type="ARBA" id="ARBA00023239"/>
    </source>
</evidence>
<reference evidence="5 6" key="1">
    <citation type="submission" date="2018-12" db="EMBL/GenBank/DDBJ databases">
        <title>The genome of Variovorax gossypii DSM 100435.</title>
        <authorList>
            <person name="Gao J."/>
            <person name="Sun J."/>
        </authorList>
    </citation>
    <scope>NUCLEOTIDE SEQUENCE [LARGE SCALE GENOMIC DNA]</scope>
    <source>
        <strain evidence="5 6">DSM 100435</strain>
    </source>
</reference>
<dbReference type="SUPFAM" id="SSF53686">
    <property type="entry name" value="Tryptophan synthase beta subunit-like PLP-dependent enzymes"/>
    <property type="match status" value="1"/>
</dbReference>
<evidence type="ECO:0000256" key="2">
    <source>
        <dbReference type="ARBA" id="ARBA00022898"/>
    </source>
</evidence>
<dbReference type="Proteomes" id="UP000267418">
    <property type="component" value="Unassembled WGS sequence"/>
</dbReference>
<dbReference type="InterPro" id="IPR001926">
    <property type="entry name" value="TrpB-like_PALP"/>
</dbReference>
<dbReference type="PANTHER" id="PTHR48078">
    <property type="entry name" value="THREONINE DEHYDRATASE, MITOCHONDRIAL-RELATED"/>
    <property type="match status" value="1"/>
</dbReference>
<comment type="cofactor">
    <cofactor evidence="1">
        <name>pyridoxal 5'-phosphate</name>
        <dbReference type="ChEBI" id="CHEBI:597326"/>
    </cofactor>
</comment>
<evidence type="ECO:0000313" key="6">
    <source>
        <dbReference type="Proteomes" id="UP000267418"/>
    </source>
</evidence>
<dbReference type="OrthoDB" id="9778118at2"/>
<dbReference type="Pfam" id="PF00291">
    <property type="entry name" value="PALP"/>
    <property type="match status" value="1"/>
</dbReference>
<evidence type="ECO:0000313" key="5">
    <source>
        <dbReference type="EMBL" id="RTQ32974.1"/>
    </source>
</evidence>
<dbReference type="EMBL" id="RXOE01000005">
    <property type="protein sequence ID" value="RTQ32974.1"/>
    <property type="molecule type" value="Genomic_DNA"/>
</dbReference>